<dbReference type="SUPFAM" id="SSF56645">
    <property type="entry name" value="Acyl-CoA dehydrogenase NM domain-like"/>
    <property type="match status" value="1"/>
</dbReference>
<proteinExistence type="inferred from homology"/>
<accession>A0A9P7KFC5</accession>
<feature type="region of interest" description="Disordered" evidence="4">
    <location>
        <begin position="261"/>
        <end position="285"/>
    </location>
</feature>
<evidence type="ECO:0000259" key="5">
    <source>
        <dbReference type="Pfam" id="PF00441"/>
    </source>
</evidence>
<dbReference type="GO" id="GO:0003995">
    <property type="term" value="F:acyl-CoA dehydrogenase activity"/>
    <property type="evidence" value="ECO:0007669"/>
    <property type="project" value="TreeGrafter"/>
</dbReference>
<name>A0A9P7KFC5_9AGAR</name>
<reference evidence="7" key="1">
    <citation type="submission" date="2020-07" db="EMBL/GenBank/DDBJ databases">
        <authorList>
            <person name="Nieuwenhuis M."/>
            <person name="Van De Peppel L.J.J."/>
        </authorList>
    </citation>
    <scope>NUCLEOTIDE SEQUENCE</scope>
    <source>
        <strain evidence="7">AP01</strain>
        <tissue evidence="7">Mycelium</tissue>
    </source>
</reference>
<dbReference type="Pfam" id="PF00441">
    <property type="entry name" value="Acyl-CoA_dh_1"/>
    <property type="match status" value="1"/>
</dbReference>
<evidence type="ECO:0000259" key="6">
    <source>
        <dbReference type="Pfam" id="PF18158"/>
    </source>
</evidence>
<dbReference type="Pfam" id="PF18158">
    <property type="entry name" value="AidB_N"/>
    <property type="match status" value="1"/>
</dbReference>
<dbReference type="Gene3D" id="6.10.250.600">
    <property type="match status" value="1"/>
</dbReference>
<dbReference type="InterPro" id="IPR041504">
    <property type="entry name" value="AidB_N"/>
</dbReference>
<dbReference type="AlphaFoldDB" id="A0A9P7KFC5"/>
<dbReference type="InterPro" id="IPR036250">
    <property type="entry name" value="AcylCo_DH-like_C"/>
</dbReference>
<dbReference type="InterPro" id="IPR009075">
    <property type="entry name" value="AcylCo_DH/oxidase_C"/>
</dbReference>
<evidence type="ECO:0000256" key="4">
    <source>
        <dbReference type="SAM" id="MobiDB-lite"/>
    </source>
</evidence>
<dbReference type="InterPro" id="IPR009100">
    <property type="entry name" value="AcylCoA_DH/oxidase_NM_dom_sf"/>
</dbReference>
<feature type="domain" description="Acyl-CoA dehydrogenase/oxidase C-terminal" evidence="5">
    <location>
        <begin position="318"/>
        <end position="481"/>
    </location>
</feature>
<keyword evidence="2" id="KW-0285">Flavoprotein</keyword>
<evidence type="ECO:0000313" key="7">
    <source>
        <dbReference type="EMBL" id="KAG5648418.1"/>
    </source>
</evidence>
<dbReference type="Proteomes" id="UP000775547">
    <property type="component" value="Unassembled WGS sequence"/>
</dbReference>
<comment type="caution">
    <text evidence="7">The sequence shown here is derived from an EMBL/GenBank/DDBJ whole genome shotgun (WGS) entry which is preliminary data.</text>
</comment>
<dbReference type="Gene3D" id="1.20.140.10">
    <property type="entry name" value="Butyryl-CoA Dehydrogenase, subunit A, domain 3"/>
    <property type="match status" value="1"/>
</dbReference>
<evidence type="ECO:0000256" key="1">
    <source>
        <dbReference type="ARBA" id="ARBA00009347"/>
    </source>
</evidence>
<dbReference type="OrthoDB" id="10251155at2759"/>
<dbReference type="InterPro" id="IPR052904">
    <property type="entry name" value="Acyl-CoA_dehydrogenase-like"/>
</dbReference>
<keyword evidence="8" id="KW-1185">Reference proteome</keyword>
<sequence>MRVEDGFQPIPFTEDNPYTSDPVLPSLLKRIIPPRAFKEIEPDLIRLGGNVITTIRAMGSGTRISAPTLTQYDQWGRRVDVLETSEGWRDLKAVSQREGIPGIFYERTYGEHSRAYGFAKVLLMVGDAHVVFCPLSMTDGTARVIELLGSQEMKEKLLPRLISRDPAVAFTSGQWMTERPGGSDVSQTETIATPITASKSGSDDAFGPTYTLDGFKWFSSATDSHISVALARTGPASSGSRGLSLFLVPLRLPLLPPFPSPSSSSPSLIPPPPPPPPPSSTSNNIHVHRLKSKFGTHALPTAELSLQHTTAYLIGAPNHGVKSITPVLNITRLWSAIASVGALRRCLAIATSYAGVRTISSGGAGTRLLRDAPLHVSQLAQISLVYRAIVHLTFGVVGLLGKVEVGCACAEEGRRLRMLTPTAKAFAAEKAAGAMEEAMTTLGGAGYMEENAFGRLIRDGLVEKIWEGTTTVLALDLARAAADPATLDSFLSWAQNILSTTPPSLLPSLRDALSLLQTALSELQASLGAKPIAPLTPRPALILTGYIASSAFLLEHAVWAWGGGEEGPEERDVHVEVFRRWVLEGGVAPAVEDLRRAREDGEGSKGVRVRDNERIVFGRVRPKL</sequence>
<keyword evidence="3" id="KW-0274">FAD</keyword>
<gene>
    <name evidence="7" type="ORF">DXG03_004992</name>
</gene>
<dbReference type="PANTHER" id="PTHR42707:SF2">
    <property type="entry name" value="ACD11 DEHYDROGENASE"/>
    <property type="match status" value="1"/>
</dbReference>
<evidence type="ECO:0000313" key="8">
    <source>
        <dbReference type="Proteomes" id="UP000775547"/>
    </source>
</evidence>
<feature type="compositionally biased region" description="Pro residues" evidence="4">
    <location>
        <begin position="268"/>
        <end position="279"/>
    </location>
</feature>
<feature type="domain" description="Adaptive response protein AidB N-terminal" evidence="6">
    <location>
        <begin position="8"/>
        <end position="164"/>
    </location>
</feature>
<dbReference type="Gene3D" id="2.40.110.20">
    <property type="match status" value="1"/>
</dbReference>
<dbReference type="EMBL" id="JABCKV010000003">
    <property type="protein sequence ID" value="KAG5648418.1"/>
    <property type="molecule type" value="Genomic_DNA"/>
</dbReference>
<evidence type="ECO:0000256" key="3">
    <source>
        <dbReference type="ARBA" id="ARBA00022827"/>
    </source>
</evidence>
<dbReference type="SUPFAM" id="SSF47203">
    <property type="entry name" value="Acyl-CoA dehydrogenase C-terminal domain-like"/>
    <property type="match status" value="1"/>
</dbReference>
<protein>
    <recommendedName>
        <fullName evidence="9">Acyl-CoA dehydrogenase</fullName>
    </recommendedName>
</protein>
<dbReference type="PANTHER" id="PTHR42707">
    <property type="entry name" value="ACYL-COA DEHYDROGENASE"/>
    <property type="match status" value="1"/>
</dbReference>
<evidence type="ECO:0000256" key="2">
    <source>
        <dbReference type="ARBA" id="ARBA00022630"/>
    </source>
</evidence>
<organism evidence="7 8">
    <name type="scientific">Asterophora parasitica</name>
    <dbReference type="NCBI Taxonomy" id="117018"/>
    <lineage>
        <taxon>Eukaryota</taxon>
        <taxon>Fungi</taxon>
        <taxon>Dikarya</taxon>
        <taxon>Basidiomycota</taxon>
        <taxon>Agaricomycotina</taxon>
        <taxon>Agaricomycetes</taxon>
        <taxon>Agaricomycetidae</taxon>
        <taxon>Agaricales</taxon>
        <taxon>Tricholomatineae</taxon>
        <taxon>Lyophyllaceae</taxon>
        <taxon>Asterophora</taxon>
    </lineage>
</organism>
<evidence type="ECO:0008006" key="9">
    <source>
        <dbReference type="Google" id="ProtNLM"/>
    </source>
</evidence>
<reference evidence="7" key="2">
    <citation type="submission" date="2021-10" db="EMBL/GenBank/DDBJ databases">
        <title>Phylogenomics reveals ancestral predisposition of the termite-cultivated fungus Termitomyces towards a domesticated lifestyle.</title>
        <authorList>
            <person name="Auxier B."/>
            <person name="Grum-Grzhimaylo A."/>
            <person name="Cardenas M.E."/>
            <person name="Lodge J.D."/>
            <person name="Laessoe T."/>
            <person name="Pedersen O."/>
            <person name="Smith M.E."/>
            <person name="Kuyper T.W."/>
            <person name="Franco-Molano E.A."/>
            <person name="Baroni T.J."/>
            <person name="Aanen D.K."/>
        </authorList>
    </citation>
    <scope>NUCLEOTIDE SEQUENCE</scope>
    <source>
        <strain evidence="7">AP01</strain>
        <tissue evidence="7">Mycelium</tissue>
    </source>
</reference>
<comment type="similarity">
    <text evidence="1">Belongs to the acyl-CoA dehydrogenase family.</text>
</comment>